<proteinExistence type="predicted"/>
<accession>A0A9J6A8R9</accession>
<dbReference type="AlphaFoldDB" id="A0A9J6A8R9"/>
<name>A0A9J6A8R9_SOLCO</name>
<dbReference type="EMBL" id="JACXVP010000002">
    <property type="protein sequence ID" value="KAG5620683.1"/>
    <property type="molecule type" value="Genomic_DNA"/>
</dbReference>
<gene>
    <name evidence="1" type="ORF">H5410_005901</name>
</gene>
<evidence type="ECO:0000313" key="1">
    <source>
        <dbReference type="EMBL" id="KAG5620683.1"/>
    </source>
</evidence>
<sequence>MSDGNVTSFDLADEKCGKVELHDIFYVTSSKKYFHEVSDIQKLLTLTLTIDILQQSTLKA</sequence>
<dbReference type="Proteomes" id="UP000824120">
    <property type="component" value="Chromosome 2"/>
</dbReference>
<protein>
    <submittedName>
        <fullName evidence="1">Uncharacterized protein</fullName>
    </submittedName>
</protein>
<comment type="caution">
    <text evidence="1">The sequence shown here is derived from an EMBL/GenBank/DDBJ whole genome shotgun (WGS) entry which is preliminary data.</text>
</comment>
<organism evidence="1 2">
    <name type="scientific">Solanum commersonii</name>
    <name type="common">Commerson's wild potato</name>
    <name type="synonym">Commerson's nightshade</name>
    <dbReference type="NCBI Taxonomy" id="4109"/>
    <lineage>
        <taxon>Eukaryota</taxon>
        <taxon>Viridiplantae</taxon>
        <taxon>Streptophyta</taxon>
        <taxon>Embryophyta</taxon>
        <taxon>Tracheophyta</taxon>
        <taxon>Spermatophyta</taxon>
        <taxon>Magnoliopsida</taxon>
        <taxon>eudicotyledons</taxon>
        <taxon>Gunneridae</taxon>
        <taxon>Pentapetalae</taxon>
        <taxon>asterids</taxon>
        <taxon>lamiids</taxon>
        <taxon>Solanales</taxon>
        <taxon>Solanaceae</taxon>
        <taxon>Solanoideae</taxon>
        <taxon>Solaneae</taxon>
        <taxon>Solanum</taxon>
    </lineage>
</organism>
<keyword evidence="2" id="KW-1185">Reference proteome</keyword>
<reference evidence="1 2" key="1">
    <citation type="submission" date="2020-09" db="EMBL/GenBank/DDBJ databases">
        <title>De no assembly of potato wild relative species, Solanum commersonii.</title>
        <authorList>
            <person name="Cho K."/>
        </authorList>
    </citation>
    <scope>NUCLEOTIDE SEQUENCE [LARGE SCALE GENOMIC DNA]</scope>
    <source>
        <strain evidence="1">LZ3.2</strain>
        <tissue evidence="1">Leaf</tissue>
    </source>
</reference>
<evidence type="ECO:0000313" key="2">
    <source>
        <dbReference type="Proteomes" id="UP000824120"/>
    </source>
</evidence>